<sequence length="485" mass="51649">MWTLLCLAIFVVLATCQYPEGSLYSPRISNGYGNWSTAYTKARAFVCNLTVTEKVNLTTSVGTGMTYSYSVGIIPRFNFRGLALDDSPTGVRSADYSSAFAAPLNMAMSWDRNLIYAQAYANGAEHKAKGINIAFAPVVGPLGRAPEGGRIWESYSPDPYLSGIGFGLSVAGMNAGDDMATRIMASFFFLGQDQNFPELNFAQGDLATYGDLYPHDMVDFTQINQHVDVRDAHAQIIRELGANSIVMVKNVNDTLPLKAPKQLAIIGEDAGPSLFGPNGCPDRGCDNGTLAMGWGSGSTNFPYLVDPLSAIQTRALQDRTVVQYVLDNYDTSLIDSVVSQATTCLVFINCDSGEGYIEVGGNYGDRNNLTVWMRGDDLVNEVAGNCSNTIVIAHTPGPIIIEPWIENPNVTALSDGQPEAPTGIVTELSDGQPEAPVPTAAPVTEASEGQPEAPVTEASEGQPEAPTATAVTEASEGQPEQPTAT</sequence>
<reference evidence="1" key="1">
    <citation type="submission" date="2024-02" db="EMBL/GenBank/DDBJ databases">
        <title>Metagenome Assembled Genome of Zalaria obscura JY119.</title>
        <authorList>
            <person name="Vighnesh L."/>
            <person name="Jagadeeshwari U."/>
            <person name="Venkata Ramana C."/>
            <person name="Sasikala C."/>
        </authorList>
    </citation>
    <scope>NUCLEOTIDE SEQUENCE</scope>
    <source>
        <strain evidence="1">JY119</strain>
    </source>
</reference>
<keyword evidence="1" id="KW-0326">Glycosidase</keyword>
<keyword evidence="2" id="KW-1185">Reference proteome</keyword>
<organism evidence="1 2">
    <name type="scientific">Zalaria obscura</name>
    <dbReference type="NCBI Taxonomy" id="2024903"/>
    <lineage>
        <taxon>Eukaryota</taxon>
        <taxon>Fungi</taxon>
        <taxon>Dikarya</taxon>
        <taxon>Ascomycota</taxon>
        <taxon>Pezizomycotina</taxon>
        <taxon>Dothideomycetes</taxon>
        <taxon>Dothideomycetidae</taxon>
        <taxon>Dothideales</taxon>
        <taxon>Zalariaceae</taxon>
        <taxon>Zalaria</taxon>
    </lineage>
</organism>
<evidence type="ECO:0000313" key="1">
    <source>
        <dbReference type="EMBL" id="KAK8210306.1"/>
    </source>
</evidence>
<comment type="caution">
    <text evidence="1">The sequence shown here is derived from an EMBL/GenBank/DDBJ whole genome shotgun (WGS) entry which is preliminary data.</text>
</comment>
<dbReference type="Proteomes" id="UP001320706">
    <property type="component" value="Unassembled WGS sequence"/>
</dbReference>
<keyword evidence="1" id="KW-0378">Hydrolase</keyword>
<dbReference type="EMBL" id="JAMKPW020000015">
    <property type="protein sequence ID" value="KAK8210306.1"/>
    <property type="molecule type" value="Genomic_DNA"/>
</dbReference>
<evidence type="ECO:0000313" key="2">
    <source>
        <dbReference type="Proteomes" id="UP001320706"/>
    </source>
</evidence>
<accession>A0ACC3SEA9</accession>
<name>A0ACC3SEA9_9PEZI</name>
<protein>
    <submittedName>
        <fullName evidence="1">Beta-glucosidase</fullName>
        <ecNumber evidence="1">3.2.1.21</ecNumber>
    </submittedName>
</protein>
<gene>
    <name evidence="1" type="primary">BGL4</name>
    <name evidence="1" type="ORF">M8818_003474</name>
</gene>
<proteinExistence type="predicted"/>
<dbReference type="EC" id="3.2.1.21" evidence="1"/>